<evidence type="ECO:0000256" key="4">
    <source>
        <dbReference type="ARBA" id="ARBA00022679"/>
    </source>
</evidence>
<evidence type="ECO:0000256" key="3">
    <source>
        <dbReference type="ARBA" id="ARBA00022603"/>
    </source>
</evidence>
<keyword evidence="5 6" id="KW-0949">S-adenosyl-L-methionine</keyword>
<dbReference type="InterPro" id="IPR050078">
    <property type="entry name" value="Ribosomal_L11_MeTrfase_PrmA"/>
</dbReference>
<dbReference type="InterPro" id="IPR029063">
    <property type="entry name" value="SAM-dependent_MTases_sf"/>
</dbReference>
<evidence type="ECO:0000256" key="1">
    <source>
        <dbReference type="ARBA" id="ARBA00009741"/>
    </source>
</evidence>
<dbReference type="NCBIfam" id="TIGR00406">
    <property type="entry name" value="prmA"/>
    <property type="match status" value="1"/>
</dbReference>
<evidence type="ECO:0000313" key="7">
    <source>
        <dbReference type="EMBL" id="TCI06554.1"/>
    </source>
</evidence>
<feature type="binding site" evidence="6">
    <location>
        <position position="172"/>
    </location>
    <ligand>
        <name>S-adenosyl-L-methionine</name>
        <dbReference type="ChEBI" id="CHEBI:59789"/>
    </ligand>
</feature>
<comment type="similarity">
    <text evidence="1 6">Belongs to the methyltransferase superfamily. PrmA family.</text>
</comment>
<keyword evidence="4 6" id="KW-0808">Transferase</keyword>
<keyword evidence="3 6" id="KW-0489">Methyltransferase</keyword>
<dbReference type="EMBL" id="SJTG01000006">
    <property type="protein sequence ID" value="TCI06554.1"/>
    <property type="molecule type" value="Genomic_DNA"/>
</dbReference>
<feature type="binding site" evidence="6">
    <location>
        <position position="194"/>
    </location>
    <ligand>
        <name>S-adenosyl-L-methionine</name>
        <dbReference type="ChEBI" id="CHEBI:59789"/>
    </ligand>
</feature>
<dbReference type="AlphaFoldDB" id="A0A4R0YKN0"/>
<dbReference type="Proteomes" id="UP000291822">
    <property type="component" value="Unassembled WGS sequence"/>
</dbReference>
<dbReference type="RefSeq" id="WP_131413396.1">
    <property type="nucleotide sequence ID" value="NZ_SJTG01000006.1"/>
</dbReference>
<evidence type="ECO:0000256" key="2">
    <source>
        <dbReference type="ARBA" id="ARBA00022490"/>
    </source>
</evidence>
<dbReference type="SUPFAM" id="SSF53335">
    <property type="entry name" value="S-adenosyl-L-methionine-dependent methyltransferases"/>
    <property type="match status" value="1"/>
</dbReference>
<organism evidence="7 8">
    <name type="scientific">Dyella soli</name>
    <dbReference type="NCBI Taxonomy" id="522319"/>
    <lineage>
        <taxon>Bacteria</taxon>
        <taxon>Pseudomonadati</taxon>
        <taxon>Pseudomonadota</taxon>
        <taxon>Gammaproteobacteria</taxon>
        <taxon>Lysobacterales</taxon>
        <taxon>Rhodanobacteraceae</taxon>
        <taxon>Dyella</taxon>
    </lineage>
</organism>
<evidence type="ECO:0000313" key="8">
    <source>
        <dbReference type="Proteomes" id="UP000291822"/>
    </source>
</evidence>
<evidence type="ECO:0000256" key="5">
    <source>
        <dbReference type="ARBA" id="ARBA00022691"/>
    </source>
</evidence>
<dbReference type="GO" id="GO:0032259">
    <property type="term" value="P:methylation"/>
    <property type="evidence" value="ECO:0007669"/>
    <property type="project" value="UniProtKB-KW"/>
</dbReference>
<comment type="caution">
    <text evidence="7">The sequence shown here is derived from an EMBL/GenBank/DDBJ whole genome shotgun (WGS) entry which is preliminary data.</text>
</comment>
<dbReference type="CDD" id="cd02440">
    <property type="entry name" value="AdoMet_MTases"/>
    <property type="match status" value="1"/>
</dbReference>
<dbReference type="Pfam" id="PF06325">
    <property type="entry name" value="PrmA"/>
    <property type="match status" value="1"/>
</dbReference>
<gene>
    <name evidence="6" type="primary">prmA</name>
    <name evidence="7" type="ORF">EZM97_34320</name>
</gene>
<dbReference type="EC" id="2.1.1.-" evidence="6"/>
<keyword evidence="7" id="KW-0687">Ribonucleoprotein</keyword>
<sequence>MPWLELSLTVRAEQQPRVEEALDDLGALSITLQDADAETPDEQAIFEPGVGELPLWPTITLNALFDADSDRRGLSEALGELLPWLEPDHMQFRDVADQDWERAWMDQFKPMQFGRRLWIYPWNIEPPGDDDSVVVRLDPGLAFGSGTHPTTALCLAWLDSLDLRGKTVIDYGCGSGILAIAALKLGAASAIGVDNDPQALIASADNAERNEVAERLALFLPEDLMIEAAASAAAAQPSAPPADVFIANILAGPLGELAPTFAAAAGPGAPFAISGILKGQEEELLQRYAEWFDELRVDTQEDWVRISGRRRR</sequence>
<dbReference type="PANTHER" id="PTHR43648:SF1">
    <property type="entry name" value="ELECTRON TRANSFER FLAVOPROTEIN BETA SUBUNIT LYSINE METHYLTRANSFERASE"/>
    <property type="match status" value="1"/>
</dbReference>
<protein>
    <recommendedName>
        <fullName evidence="6">Ribosomal protein L11 methyltransferase</fullName>
        <shortName evidence="6">L11 Mtase</shortName>
        <ecNumber evidence="6">2.1.1.-</ecNumber>
    </recommendedName>
</protein>
<dbReference type="InterPro" id="IPR004498">
    <property type="entry name" value="Ribosomal_PrmA_MeTrfase"/>
</dbReference>
<evidence type="ECO:0000256" key="6">
    <source>
        <dbReference type="HAMAP-Rule" id="MF_00735"/>
    </source>
</evidence>
<name>A0A4R0YKN0_9GAMM</name>
<proteinExistence type="inferred from homology"/>
<comment type="subcellular location">
    <subcellularLocation>
        <location evidence="6">Cytoplasm</location>
    </subcellularLocation>
</comment>
<dbReference type="GO" id="GO:0016279">
    <property type="term" value="F:protein-lysine N-methyltransferase activity"/>
    <property type="evidence" value="ECO:0007669"/>
    <property type="project" value="TreeGrafter"/>
</dbReference>
<dbReference type="HAMAP" id="MF_00735">
    <property type="entry name" value="Methyltr_PrmA"/>
    <property type="match status" value="1"/>
</dbReference>
<keyword evidence="7" id="KW-0689">Ribosomal protein</keyword>
<dbReference type="PIRSF" id="PIRSF000401">
    <property type="entry name" value="RPL11_MTase"/>
    <property type="match status" value="1"/>
</dbReference>
<keyword evidence="8" id="KW-1185">Reference proteome</keyword>
<feature type="binding site" evidence="6">
    <location>
        <position position="248"/>
    </location>
    <ligand>
        <name>S-adenosyl-L-methionine</name>
        <dbReference type="ChEBI" id="CHEBI:59789"/>
    </ligand>
</feature>
<comment type="catalytic activity">
    <reaction evidence="6">
        <text>L-lysyl-[protein] + 3 S-adenosyl-L-methionine = N(6),N(6),N(6)-trimethyl-L-lysyl-[protein] + 3 S-adenosyl-L-homocysteine + 3 H(+)</text>
        <dbReference type="Rhea" id="RHEA:54192"/>
        <dbReference type="Rhea" id="RHEA-COMP:9752"/>
        <dbReference type="Rhea" id="RHEA-COMP:13826"/>
        <dbReference type="ChEBI" id="CHEBI:15378"/>
        <dbReference type="ChEBI" id="CHEBI:29969"/>
        <dbReference type="ChEBI" id="CHEBI:57856"/>
        <dbReference type="ChEBI" id="CHEBI:59789"/>
        <dbReference type="ChEBI" id="CHEBI:61961"/>
    </reaction>
</comment>
<dbReference type="GO" id="GO:0005840">
    <property type="term" value="C:ribosome"/>
    <property type="evidence" value="ECO:0007669"/>
    <property type="project" value="UniProtKB-KW"/>
</dbReference>
<feature type="binding site" evidence="6">
    <location>
        <position position="151"/>
    </location>
    <ligand>
        <name>S-adenosyl-L-methionine</name>
        <dbReference type="ChEBI" id="CHEBI:59789"/>
    </ligand>
</feature>
<accession>A0A4R0YKN0</accession>
<keyword evidence="2 6" id="KW-0963">Cytoplasm</keyword>
<reference evidence="7 8" key="1">
    <citation type="submission" date="2019-02" db="EMBL/GenBank/DDBJ databases">
        <title>Dyella amyloliquefaciens sp. nov., isolated from forest soil.</title>
        <authorList>
            <person name="Gao Z.-H."/>
            <person name="Qiu L.-H."/>
        </authorList>
    </citation>
    <scope>NUCLEOTIDE SEQUENCE [LARGE SCALE GENOMIC DNA]</scope>
    <source>
        <strain evidence="7 8">KACC 12747</strain>
    </source>
</reference>
<dbReference type="PANTHER" id="PTHR43648">
    <property type="entry name" value="ELECTRON TRANSFER FLAVOPROTEIN BETA SUBUNIT LYSINE METHYLTRANSFERASE"/>
    <property type="match status" value="1"/>
</dbReference>
<dbReference type="GO" id="GO:0005829">
    <property type="term" value="C:cytosol"/>
    <property type="evidence" value="ECO:0007669"/>
    <property type="project" value="TreeGrafter"/>
</dbReference>
<comment type="function">
    <text evidence="6">Methylates ribosomal protein L11.</text>
</comment>
<dbReference type="Gene3D" id="3.40.50.150">
    <property type="entry name" value="Vaccinia Virus protein VP39"/>
    <property type="match status" value="1"/>
</dbReference>